<dbReference type="OrthoDB" id="3527137at2759"/>
<name>A0A225A7I9_TALAT</name>
<keyword evidence="3" id="KW-1185">Reference proteome</keyword>
<dbReference type="Pfam" id="PF24968">
    <property type="entry name" value="DUF7770"/>
    <property type="match status" value="1"/>
</dbReference>
<protein>
    <recommendedName>
        <fullName evidence="1">DUF7770 domain-containing protein</fullName>
    </recommendedName>
</protein>
<dbReference type="EMBL" id="LFMY01000014">
    <property type="protein sequence ID" value="OKL56631.1"/>
    <property type="molecule type" value="Genomic_DNA"/>
</dbReference>
<comment type="caution">
    <text evidence="2">The sequence shown here is derived from an EMBL/GenBank/DDBJ whole genome shotgun (WGS) entry which is preliminary data.</text>
</comment>
<evidence type="ECO:0000313" key="3">
    <source>
        <dbReference type="Proteomes" id="UP000214365"/>
    </source>
</evidence>
<dbReference type="GeneID" id="31007965"/>
<accession>A0A225A7I9</accession>
<organism evidence="2 3">
    <name type="scientific">Talaromyces atroroseus</name>
    <dbReference type="NCBI Taxonomy" id="1441469"/>
    <lineage>
        <taxon>Eukaryota</taxon>
        <taxon>Fungi</taxon>
        <taxon>Dikarya</taxon>
        <taxon>Ascomycota</taxon>
        <taxon>Pezizomycotina</taxon>
        <taxon>Eurotiomycetes</taxon>
        <taxon>Eurotiomycetidae</taxon>
        <taxon>Eurotiales</taxon>
        <taxon>Trichocomaceae</taxon>
        <taxon>Talaromyces</taxon>
        <taxon>Talaromyces sect. Trachyspermi</taxon>
    </lineage>
</organism>
<evidence type="ECO:0000259" key="1">
    <source>
        <dbReference type="Pfam" id="PF24968"/>
    </source>
</evidence>
<dbReference type="STRING" id="1441469.A0A225A7I9"/>
<evidence type="ECO:0000313" key="2">
    <source>
        <dbReference type="EMBL" id="OKL56631.1"/>
    </source>
</evidence>
<feature type="domain" description="DUF7770" evidence="1">
    <location>
        <begin position="19"/>
        <end position="62"/>
    </location>
</feature>
<reference evidence="2 3" key="1">
    <citation type="submission" date="2015-06" db="EMBL/GenBank/DDBJ databases">
        <title>Talaromyces atroroseus IBT 11181 draft genome.</title>
        <authorList>
            <person name="Rasmussen K.B."/>
            <person name="Rasmussen S."/>
            <person name="Petersen B."/>
            <person name="Sicheritz-Ponten T."/>
            <person name="Mortensen U.H."/>
            <person name="Thrane U."/>
        </authorList>
    </citation>
    <scope>NUCLEOTIDE SEQUENCE [LARGE SCALE GENOMIC DNA]</scope>
    <source>
        <strain evidence="2 3">IBT 11181</strain>
    </source>
</reference>
<dbReference type="InterPro" id="IPR056672">
    <property type="entry name" value="DUF7770"/>
</dbReference>
<gene>
    <name evidence="2" type="ORF">UA08_08209</name>
</gene>
<dbReference type="AlphaFoldDB" id="A0A225A7I9"/>
<dbReference type="RefSeq" id="XP_020116752.1">
    <property type="nucleotide sequence ID" value="XM_020263107.1"/>
</dbReference>
<sequence length="68" mass="7295">MAPVDPLTVQHGTRLVAQVRVVVHTLDAAGATISDNHWSIYLVLADNIGSISINMRAESIEGLNMQIA</sequence>
<dbReference type="Proteomes" id="UP000214365">
    <property type="component" value="Unassembled WGS sequence"/>
</dbReference>
<proteinExistence type="predicted"/>